<dbReference type="PANTHER" id="PTHR35936">
    <property type="entry name" value="MEMBRANE-BOUND LYTIC MUREIN TRANSGLYCOSYLASE F"/>
    <property type="match status" value="1"/>
</dbReference>
<proteinExistence type="predicted"/>
<dbReference type="Proteomes" id="UP001232725">
    <property type="component" value="Unassembled WGS sequence"/>
</dbReference>
<gene>
    <name evidence="4" type="ORF">Q9R02_02330</name>
</gene>
<organism evidence="4 5">
    <name type="scientific">Arthrobacter horti</name>
    <dbReference type="NCBI Taxonomy" id="3068273"/>
    <lineage>
        <taxon>Bacteria</taxon>
        <taxon>Bacillati</taxon>
        <taxon>Actinomycetota</taxon>
        <taxon>Actinomycetes</taxon>
        <taxon>Micrococcales</taxon>
        <taxon>Micrococcaceae</taxon>
        <taxon>Arthrobacter</taxon>
    </lineage>
</organism>
<feature type="domain" description="Solute-binding protein family 3/N-terminal" evidence="3">
    <location>
        <begin position="66"/>
        <end position="295"/>
    </location>
</feature>
<evidence type="ECO:0000256" key="2">
    <source>
        <dbReference type="SAM" id="SignalP"/>
    </source>
</evidence>
<dbReference type="SMART" id="SM00062">
    <property type="entry name" value="PBPb"/>
    <property type="match status" value="1"/>
</dbReference>
<reference evidence="4 5" key="1">
    <citation type="submission" date="2023-08" db="EMBL/GenBank/DDBJ databases">
        <title>Arthrobacter horti sp. nov., isolated from forest soil.</title>
        <authorList>
            <person name="Park M."/>
        </authorList>
    </citation>
    <scope>NUCLEOTIDE SEQUENCE [LARGE SCALE GENOMIC DNA]</scope>
    <source>
        <strain evidence="4 5">YJM1</strain>
    </source>
</reference>
<dbReference type="Pfam" id="PF00497">
    <property type="entry name" value="SBP_bac_3"/>
    <property type="match status" value="1"/>
</dbReference>
<dbReference type="SUPFAM" id="SSF53850">
    <property type="entry name" value="Periplasmic binding protein-like II"/>
    <property type="match status" value="1"/>
</dbReference>
<evidence type="ECO:0000259" key="3">
    <source>
        <dbReference type="SMART" id="SM00062"/>
    </source>
</evidence>
<feature type="signal peptide" evidence="2">
    <location>
        <begin position="1"/>
        <end position="30"/>
    </location>
</feature>
<evidence type="ECO:0000256" key="1">
    <source>
        <dbReference type="ARBA" id="ARBA00022729"/>
    </source>
</evidence>
<dbReference type="CDD" id="cd01004">
    <property type="entry name" value="PBP2_MidA_like"/>
    <property type="match status" value="1"/>
</dbReference>
<dbReference type="Gene3D" id="3.40.190.10">
    <property type="entry name" value="Periplasmic binding protein-like II"/>
    <property type="match status" value="2"/>
</dbReference>
<dbReference type="InterPro" id="IPR001638">
    <property type="entry name" value="Solute-binding_3/MltF_N"/>
</dbReference>
<protein>
    <submittedName>
        <fullName evidence="4">ABC transporter substrate-binding protein</fullName>
    </submittedName>
</protein>
<name>A0ABT9IK68_9MICC</name>
<comment type="caution">
    <text evidence="4">The sequence shown here is derived from an EMBL/GenBank/DDBJ whole genome shotgun (WGS) entry which is preliminary data.</text>
</comment>
<feature type="chain" id="PRO_5045055476" evidence="2">
    <location>
        <begin position="31"/>
        <end position="308"/>
    </location>
</feature>
<evidence type="ECO:0000313" key="5">
    <source>
        <dbReference type="Proteomes" id="UP001232725"/>
    </source>
</evidence>
<accession>A0ABT9IK68</accession>
<sequence length="308" mass="31413">MTFTPKSVTRTAALFAVSLLALTACTNASAGGAADASGSSTFDPAAVAKDEALASQVPAAIKARGTLLVGSDTTYPPAEFLGGQDGHTPTGYGADLARAIGAKLGLKTEIQSADFSGILSSLGPKYDLGVSSYTITKERMQAVNFVSYFNAGTAWAVKKGNPKGFSLEDVCGKSIGVQTATIQEDPDLKDRSAKCVAAGKSPINVVSLKDQSDVTTRLVNGGLDAMAADSPIIGYAIQQTGGQLEKLGSTYDSAPEGIAIAKTDTSWAALVQKAVSELMADGSYKKILDTWGTADGAISSSQVNPAGA</sequence>
<evidence type="ECO:0000313" key="4">
    <source>
        <dbReference type="EMBL" id="MDP5225984.1"/>
    </source>
</evidence>
<dbReference type="PANTHER" id="PTHR35936:SF17">
    <property type="entry name" value="ARGININE-BINDING EXTRACELLULAR PROTEIN ARTP"/>
    <property type="match status" value="1"/>
</dbReference>
<dbReference type="EMBL" id="JAVALS010000001">
    <property type="protein sequence ID" value="MDP5225984.1"/>
    <property type="molecule type" value="Genomic_DNA"/>
</dbReference>
<keyword evidence="1 2" id="KW-0732">Signal</keyword>
<keyword evidence="5" id="KW-1185">Reference proteome</keyword>
<dbReference type="PROSITE" id="PS51257">
    <property type="entry name" value="PROKAR_LIPOPROTEIN"/>
    <property type="match status" value="1"/>
</dbReference>
<dbReference type="RefSeq" id="WP_305995017.1">
    <property type="nucleotide sequence ID" value="NZ_JAVALS010000001.1"/>
</dbReference>